<comment type="caution">
    <text evidence="9">The sequence shown here is derived from an EMBL/GenBank/DDBJ whole genome shotgun (WGS) entry which is preliminary data.</text>
</comment>
<keyword evidence="4 7" id="KW-1133">Transmembrane helix</keyword>
<dbReference type="InterPro" id="IPR036259">
    <property type="entry name" value="MFS_trans_sf"/>
</dbReference>
<dbReference type="GeneID" id="93652889"/>
<feature type="compositionally biased region" description="Basic and acidic residues" evidence="6">
    <location>
        <begin position="1"/>
        <end position="14"/>
    </location>
</feature>
<name>A0A8H7ZFX5_9ASCO</name>
<dbReference type="PROSITE" id="PS50850">
    <property type="entry name" value="MFS"/>
    <property type="match status" value="1"/>
</dbReference>
<dbReference type="Gene3D" id="1.20.1250.20">
    <property type="entry name" value="MFS general substrate transporter like domains"/>
    <property type="match status" value="1"/>
</dbReference>
<dbReference type="InterPro" id="IPR011701">
    <property type="entry name" value="MFS"/>
</dbReference>
<feature type="transmembrane region" description="Helical" evidence="7">
    <location>
        <begin position="183"/>
        <end position="207"/>
    </location>
</feature>
<dbReference type="RefSeq" id="XP_067547048.1">
    <property type="nucleotide sequence ID" value="XM_067693314.1"/>
</dbReference>
<feature type="transmembrane region" description="Helical" evidence="7">
    <location>
        <begin position="219"/>
        <end position="237"/>
    </location>
</feature>
<dbReference type="SUPFAM" id="SSF103473">
    <property type="entry name" value="MFS general substrate transporter"/>
    <property type="match status" value="1"/>
</dbReference>
<feature type="transmembrane region" description="Helical" evidence="7">
    <location>
        <begin position="423"/>
        <end position="442"/>
    </location>
</feature>
<protein>
    <recommendedName>
        <fullName evidence="8">Major facilitator superfamily (MFS) profile domain-containing protein</fullName>
    </recommendedName>
</protein>
<comment type="subcellular location">
    <subcellularLocation>
        <location evidence="1">Membrane</location>
        <topology evidence="1">Multi-pass membrane protein</topology>
    </subcellularLocation>
</comment>
<feature type="region of interest" description="Disordered" evidence="6">
    <location>
        <begin position="1"/>
        <end position="53"/>
    </location>
</feature>
<feature type="domain" description="Major facilitator superfamily (MFS) profile" evidence="8">
    <location>
        <begin position="153"/>
        <end position="593"/>
    </location>
</feature>
<keyword evidence="2" id="KW-0813">Transport</keyword>
<dbReference type="PANTHER" id="PTHR23502:SF31">
    <property type="entry name" value="POLYAMINE TRANSPORTER 1"/>
    <property type="match status" value="1"/>
</dbReference>
<gene>
    <name evidence="9" type="ORF">I9W82_004260</name>
</gene>
<evidence type="ECO:0000256" key="7">
    <source>
        <dbReference type="SAM" id="Phobius"/>
    </source>
</evidence>
<evidence type="ECO:0000256" key="2">
    <source>
        <dbReference type="ARBA" id="ARBA00022448"/>
    </source>
</evidence>
<evidence type="ECO:0000256" key="3">
    <source>
        <dbReference type="ARBA" id="ARBA00022692"/>
    </source>
</evidence>
<feature type="transmembrane region" description="Helical" evidence="7">
    <location>
        <begin position="151"/>
        <end position="171"/>
    </location>
</feature>
<dbReference type="EMBL" id="JAEOAQ010000006">
    <property type="protein sequence ID" value="KAG5417932.1"/>
    <property type="molecule type" value="Genomic_DNA"/>
</dbReference>
<dbReference type="AlphaFoldDB" id="A0A8H7ZFX5"/>
<dbReference type="FunFam" id="1.20.1250.20:FF:000011">
    <property type="entry name" value="MFS multidrug transporter, putative"/>
    <property type="match status" value="1"/>
</dbReference>
<feature type="transmembrane region" description="Helical" evidence="7">
    <location>
        <begin position="379"/>
        <end position="403"/>
    </location>
</feature>
<feature type="transmembrane region" description="Helical" evidence="7">
    <location>
        <begin position="492"/>
        <end position="514"/>
    </location>
</feature>
<evidence type="ECO:0000256" key="6">
    <source>
        <dbReference type="SAM" id="MobiDB-lite"/>
    </source>
</evidence>
<feature type="transmembrane region" description="Helical" evidence="7">
    <location>
        <begin position="558"/>
        <end position="578"/>
    </location>
</feature>
<dbReference type="CDD" id="cd17323">
    <property type="entry name" value="MFS_Tpo1_MDR_like"/>
    <property type="match status" value="1"/>
</dbReference>
<keyword evidence="5 7" id="KW-0472">Membrane</keyword>
<dbReference type="Pfam" id="PF07690">
    <property type="entry name" value="MFS_1"/>
    <property type="match status" value="1"/>
</dbReference>
<evidence type="ECO:0000256" key="4">
    <source>
        <dbReference type="ARBA" id="ARBA00022989"/>
    </source>
</evidence>
<evidence type="ECO:0000313" key="9">
    <source>
        <dbReference type="EMBL" id="KAG5417932.1"/>
    </source>
</evidence>
<dbReference type="GO" id="GO:0005886">
    <property type="term" value="C:plasma membrane"/>
    <property type="evidence" value="ECO:0007669"/>
    <property type="project" value="TreeGrafter"/>
</dbReference>
<feature type="compositionally biased region" description="Polar residues" evidence="6">
    <location>
        <begin position="16"/>
        <end position="44"/>
    </location>
</feature>
<dbReference type="GO" id="GO:0022857">
    <property type="term" value="F:transmembrane transporter activity"/>
    <property type="evidence" value="ECO:0007669"/>
    <property type="project" value="InterPro"/>
</dbReference>
<evidence type="ECO:0000256" key="1">
    <source>
        <dbReference type="ARBA" id="ARBA00004141"/>
    </source>
</evidence>
<proteinExistence type="predicted"/>
<dbReference type="Proteomes" id="UP000669133">
    <property type="component" value="Unassembled WGS sequence"/>
</dbReference>
<evidence type="ECO:0000313" key="10">
    <source>
        <dbReference type="Proteomes" id="UP000669133"/>
    </source>
</evidence>
<accession>A0A8H7ZFX5</accession>
<feature type="transmembrane region" description="Helical" evidence="7">
    <location>
        <begin position="249"/>
        <end position="269"/>
    </location>
</feature>
<feature type="transmembrane region" description="Helical" evidence="7">
    <location>
        <begin position="276"/>
        <end position="299"/>
    </location>
</feature>
<feature type="transmembrane region" description="Helical" evidence="7">
    <location>
        <begin position="526"/>
        <end position="546"/>
    </location>
</feature>
<dbReference type="OrthoDB" id="9986881at2759"/>
<evidence type="ECO:0000256" key="5">
    <source>
        <dbReference type="ARBA" id="ARBA00023136"/>
    </source>
</evidence>
<feature type="transmembrane region" description="Helical" evidence="7">
    <location>
        <begin position="463"/>
        <end position="480"/>
    </location>
</feature>
<reference evidence="9 10" key="1">
    <citation type="submission" date="2020-12" db="EMBL/GenBank/DDBJ databases">
        <title>Effect of drift, selection, and recombination on the evolution of hybrid genomes in Candida yeast pathogens.</title>
        <authorList>
            <person name="Mixao V."/>
            <person name="Ksiezopolska E."/>
            <person name="Saus E."/>
            <person name="Boekhout T."/>
            <person name="Gacser A."/>
            <person name="Gabaldon T."/>
        </authorList>
    </citation>
    <scope>NUCLEOTIDE SEQUENCE [LARGE SCALE GENOMIC DNA]</scope>
    <source>
        <strain evidence="9 10">BP57</strain>
    </source>
</reference>
<organism evidence="9 10">
    <name type="scientific">Candida metapsilosis</name>
    <dbReference type="NCBI Taxonomy" id="273372"/>
    <lineage>
        <taxon>Eukaryota</taxon>
        <taxon>Fungi</taxon>
        <taxon>Dikarya</taxon>
        <taxon>Ascomycota</taxon>
        <taxon>Saccharomycotina</taxon>
        <taxon>Pichiomycetes</taxon>
        <taxon>Debaryomycetaceae</taxon>
        <taxon>Candida/Lodderomyces clade</taxon>
        <taxon>Candida</taxon>
    </lineage>
</organism>
<sequence>MDTSEAVKRSEKRANPTGNPTAYNQANVSAQRGHSSSSTISTVGNGEPKQLFDSDLESGQIHEYNDISPHRNQGDRLSRIESSPALSRQLTRKILNMPETPEVAYDEDVIRAWGDERAFPPPLPDKEAYCVTFNGPNDPACPRNYPVWKKFLFCLTAGYSAFYVSFGSAFFSQGNKEIREIFHVGQTVAALATSLYVFGFALGPVVYGPLSELYGRKPIMVFSALGYSVFLFGVATAKDLQTIMLCRFFAGFIGSGPFPLAPAIMVDLLEDRPRSVAVNIFVGTIFGGPMLAPILGGFTTKNSALGWRWNSYFSALVGCIALILNVFCLEETHHPIILARRAEWMRRKTGNWGIFSPYEELRLSLKEIAKNNLLRPVQLLLEPIVFLVSLYNAFMYGMLYSFLTVVPLIFEGRYHWSQGVGELPYISMILGVLFAGLCIISYERYYNNKLDTTEKQWTPESRLPPMMVGGVIFVIGIFWMGWTGDYAEHVHWIVPVIGAFFVGVGLILVFLPTLNYLIDCYVHVPASILAANTFMRASFGAAFPLFDTQMFDNLTIKWAATLIGCLAALLIPVPFVFYKYGAFVRSKSKFALK</sequence>
<dbReference type="PANTHER" id="PTHR23502">
    <property type="entry name" value="MAJOR FACILITATOR SUPERFAMILY"/>
    <property type="match status" value="1"/>
</dbReference>
<keyword evidence="3 7" id="KW-0812">Transmembrane</keyword>
<feature type="transmembrane region" description="Helical" evidence="7">
    <location>
        <begin position="311"/>
        <end position="329"/>
    </location>
</feature>
<dbReference type="InterPro" id="IPR020846">
    <property type="entry name" value="MFS_dom"/>
</dbReference>
<evidence type="ECO:0000259" key="8">
    <source>
        <dbReference type="PROSITE" id="PS50850"/>
    </source>
</evidence>
<keyword evidence="10" id="KW-1185">Reference proteome</keyword>